<evidence type="ECO:0000256" key="3">
    <source>
        <dbReference type="SAM" id="MobiDB-lite"/>
    </source>
</evidence>
<dbReference type="EMBL" id="JBDLBR010000001">
    <property type="protein sequence ID" value="MEN7535865.1"/>
    <property type="molecule type" value="Genomic_DNA"/>
</dbReference>
<dbReference type="EC" id="2.7.7.65" evidence="1"/>
<feature type="region of interest" description="Disordered" evidence="3">
    <location>
        <begin position="404"/>
        <end position="428"/>
    </location>
</feature>
<feature type="transmembrane region" description="Helical" evidence="4">
    <location>
        <begin position="128"/>
        <end position="147"/>
    </location>
</feature>
<evidence type="ECO:0000259" key="5">
    <source>
        <dbReference type="PROSITE" id="PS50887"/>
    </source>
</evidence>
<organism evidence="6 7">
    <name type="scientific">Aurantiacibacter flavus</name>
    <dbReference type="NCBI Taxonomy" id="3145232"/>
    <lineage>
        <taxon>Bacteria</taxon>
        <taxon>Pseudomonadati</taxon>
        <taxon>Pseudomonadota</taxon>
        <taxon>Alphaproteobacteria</taxon>
        <taxon>Sphingomonadales</taxon>
        <taxon>Erythrobacteraceae</taxon>
        <taxon>Aurantiacibacter</taxon>
    </lineage>
</organism>
<protein>
    <recommendedName>
        <fullName evidence="1">diguanylate cyclase</fullName>
        <ecNumber evidence="1">2.7.7.65</ecNumber>
    </recommendedName>
</protein>
<feature type="transmembrane region" description="Helical" evidence="4">
    <location>
        <begin position="177"/>
        <end position="196"/>
    </location>
</feature>
<dbReference type="CDD" id="cd01949">
    <property type="entry name" value="GGDEF"/>
    <property type="match status" value="1"/>
</dbReference>
<comment type="catalytic activity">
    <reaction evidence="2">
        <text>2 GTP = 3',3'-c-di-GMP + 2 diphosphate</text>
        <dbReference type="Rhea" id="RHEA:24898"/>
        <dbReference type="ChEBI" id="CHEBI:33019"/>
        <dbReference type="ChEBI" id="CHEBI:37565"/>
        <dbReference type="ChEBI" id="CHEBI:58805"/>
        <dbReference type="EC" id="2.7.7.65"/>
    </reaction>
</comment>
<dbReference type="Pfam" id="PF00990">
    <property type="entry name" value="GGDEF"/>
    <property type="match status" value="1"/>
</dbReference>
<keyword evidence="6" id="KW-0808">Transferase</keyword>
<keyword evidence="6" id="KW-0548">Nucleotidyltransferase</keyword>
<gene>
    <name evidence="6" type="ORF">ABDJ38_01580</name>
</gene>
<dbReference type="Gene3D" id="3.30.70.270">
    <property type="match status" value="1"/>
</dbReference>
<evidence type="ECO:0000256" key="4">
    <source>
        <dbReference type="SAM" id="Phobius"/>
    </source>
</evidence>
<feature type="transmembrane region" description="Helical" evidence="4">
    <location>
        <begin position="50"/>
        <end position="68"/>
    </location>
</feature>
<feature type="transmembrane region" description="Helical" evidence="4">
    <location>
        <begin position="101"/>
        <end position="122"/>
    </location>
</feature>
<feature type="domain" description="GGDEF" evidence="5">
    <location>
        <begin position="262"/>
        <end position="397"/>
    </location>
</feature>
<evidence type="ECO:0000313" key="6">
    <source>
        <dbReference type="EMBL" id="MEN7535865.1"/>
    </source>
</evidence>
<accession>A0ABV0CVV4</accession>
<dbReference type="RefSeq" id="WP_346783325.1">
    <property type="nucleotide sequence ID" value="NZ_JBDLBR010000001.1"/>
</dbReference>
<comment type="caution">
    <text evidence="6">The sequence shown here is derived from an EMBL/GenBank/DDBJ whole genome shotgun (WGS) entry which is preliminary data.</text>
</comment>
<evidence type="ECO:0000256" key="2">
    <source>
        <dbReference type="ARBA" id="ARBA00034247"/>
    </source>
</evidence>
<evidence type="ECO:0000256" key="1">
    <source>
        <dbReference type="ARBA" id="ARBA00012528"/>
    </source>
</evidence>
<dbReference type="InterPro" id="IPR000160">
    <property type="entry name" value="GGDEF_dom"/>
</dbReference>
<feature type="transmembrane region" description="Helical" evidence="4">
    <location>
        <begin position="74"/>
        <end position="94"/>
    </location>
</feature>
<dbReference type="SMART" id="SM00267">
    <property type="entry name" value="GGDEF"/>
    <property type="match status" value="1"/>
</dbReference>
<reference evidence="6 7" key="1">
    <citation type="submission" date="2024-05" db="EMBL/GenBank/DDBJ databases">
        <authorList>
            <person name="Park S."/>
        </authorList>
    </citation>
    <scope>NUCLEOTIDE SEQUENCE [LARGE SCALE GENOMIC DNA]</scope>
    <source>
        <strain evidence="6 7">DGU5</strain>
    </source>
</reference>
<evidence type="ECO:0000313" key="7">
    <source>
        <dbReference type="Proteomes" id="UP001484535"/>
    </source>
</evidence>
<name>A0ABV0CVV4_9SPHN</name>
<feature type="transmembrane region" description="Helical" evidence="4">
    <location>
        <begin position="154"/>
        <end position="171"/>
    </location>
</feature>
<dbReference type="GO" id="GO:0052621">
    <property type="term" value="F:diguanylate cyclase activity"/>
    <property type="evidence" value="ECO:0007669"/>
    <property type="project" value="UniProtKB-EC"/>
</dbReference>
<dbReference type="InterPro" id="IPR029787">
    <property type="entry name" value="Nucleotide_cyclase"/>
</dbReference>
<dbReference type="InterPro" id="IPR050469">
    <property type="entry name" value="Diguanylate_Cyclase"/>
</dbReference>
<dbReference type="PROSITE" id="PS50887">
    <property type="entry name" value="GGDEF"/>
    <property type="match status" value="1"/>
</dbReference>
<keyword evidence="4" id="KW-0812">Transmembrane</keyword>
<keyword evidence="4" id="KW-1133">Transmembrane helix</keyword>
<keyword evidence="7" id="KW-1185">Reference proteome</keyword>
<sequence length="428" mass="46635">MAIAHTTDLQAGLEQVKALEDDAPYRSWPHELQRLWLELNTPRITHELKFLHAHGLAICLACLALDAQTSAFPFGVALRLGVVLPIYIIGFWLLGSKHRLLRLVGAIGPTVAFAGAVSLIGVEAGGDFYERYLLAACLVLTVSIVLFPPRLGPTCWLAGAGFVAIAAPLAFADIASIRTFNLLFFILLGSIFPLLIKRRSDRQRDENFILSLKSRQAQIELLAANKELEDLSQLDPLTGLLNRRGFEKRFVAAFEAAAASGEPLAVLLIDVDHFKAFNDTYGHQIGDECLAKIGGLLKAAIDRKKGFSGRYGGEEFIATLMGCESANAIGISERLREEIAGMELLDGSGDKIKVTASFGARIGRPADLHRANFVRDADQALYVAKDGGRNRVVLYSDSSGLKKKSMEEGVSQSTRCDSRVKQVRSRTA</sequence>
<dbReference type="NCBIfam" id="TIGR00254">
    <property type="entry name" value="GGDEF"/>
    <property type="match status" value="1"/>
</dbReference>
<dbReference type="InterPro" id="IPR043128">
    <property type="entry name" value="Rev_trsase/Diguanyl_cyclase"/>
</dbReference>
<dbReference type="PANTHER" id="PTHR45138:SF9">
    <property type="entry name" value="DIGUANYLATE CYCLASE DGCM-RELATED"/>
    <property type="match status" value="1"/>
</dbReference>
<dbReference type="PANTHER" id="PTHR45138">
    <property type="entry name" value="REGULATORY COMPONENTS OF SENSORY TRANSDUCTION SYSTEM"/>
    <property type="match status" value="1"/>
</dbReference>
<dbReference type="SUPFAM" id="SSF55073">
    <property type="entry name" value="Nucleotide cyclase"/>
    <property type="match status" value="1"/>
</dbReference>
<proteinExistence type="predicted"/>
<dbReference type="Proteomes" id="UP001484535">
    <property type="component" value="Unassembled WGS sequence"/>
</dbReference>
<keyword evidence="4" id="KW-0472">Membrane</keyword>